<dbReference type="SUPFAM" id="SSF54843">
    <property type="entry name" value="Ribosomal protein L22"/>
    <property type="match status" value="1"/>
</dbReference>
<evidence type="ECO:0000256" key="7">
    <source>
        <dbReference type="SAM" id="MobiDB-lite"/>
    </source>
</evidence>
<dbReference type="InterPro" id="IPR001063">
    <property type="entry name" value="Ribosomal_uL22"/>
</dbReference>
<keyword evidence="5" id="KW-0694">RNA-binding</keyword>
<dbReference type="PANTHER" id="PTHR13501">
    <property type="entry name" value="CHLOROPLAST 50S RIBOSOMAL PROTEIN L22-RELATED"/>
    <property type="match status" value="1"/>
</dbReference>
<evidence type="ECO:0000256" key="4">
    <source>
        <dbReference type="RuleBase" id="RU004005"/>
    </source>
</evidence>
<dbReference type="GO" id="GO:0006412">
    <property type="term" value="P:translation"/>
    <property type="evidence" value="ECO:0007669"/>
    <property type="project" value="InterPro"/>
</dbReference>
<dbReference type="Pfam" id="PF00237">
    <property type="entry name" value="Ribosomal_L22"/>
    <property type="match status" value="1"/>
</dbReference>
<dbReference type="EMBL" id="MNUK01000080">
    <property type="protein sequence ID" value="OIN90204.1"/>
    <property type="molecule type" value="Genomic_DNA"/>
</dbReference>
<dbReference type="Gene3D" id="3.90.470.10">
    <property type="entry name" value="Ribosomal protein L22/L17"/>
    <property type="match status" value="1"/>
</dbReference>
<dbReference type="Proteomes" id="UP000182345">
    <property type="component" value="Unassembled WGS sequence"/>
</dbReference>
<comment type="caution">
    <text evidence="8">The sequence shown here is derived from an EMBL/GenBank/DDBJ whole genome shotgun (WGS) entry which is preliminary data.</text>
</comment>
<evidence type="ECO:0000313" key="9">
    <source>
        <dbReference type="Proteomes" id="UP000182345"/>
    </source>
</evidence>
<feature type="region of interest" description="Disordered" evidence="7">
    <location>
        <begin position="121"/>
        <end position="173"/>
    </location>
</feature>
<dbReference type="CDD" id="cd00336">
    <property type="entry name" value="Ribosomal_L22"/>
    <property type="match status" value="1"/>
</dbReference>
<keyword evidence="2 4" id="KW-0689">Ribosomal protein</keyword>
<dbReference type="GO" id="GO:0003735">
    <property type="term" value="F:structural constituent of ribosome"/>
    <property type="evidence" value="ECO:0007669"/>
    <property type="project" value="InterPro"/>
</dbReference>
<proteinExistence type="inferred from homology"/>
<evidence type="ECO:0000313" key="8">
    <source>
        <dbReference type="EMBL" id="OIN90204.1"/>
    </source>
</evidence>
<reference evidence="8 9" key="1">
    <citation type="journal article" date="2016" name="Environ. Microbiol.">
        <title>Genomic resolution of a cold subsurface aquifer community provides metabolic insights for novel microbes adapted to high CO concentrations.</title>
        <authorList>
            <person name="Probst A.J."/>
            <person name="Castelle C.J."/>
            <person name="Singh A."/>
            <person name="Brown C.T."/>
            <person name="Anantharaman K."/>
            <person name="Sharon I."/>
            <person name="Hug L.A."/>
            <person name="Burstein D."/>
            <person name="Emerson J.B."/>
            <person name="Thomas B.C."/>
            <person name="Banfield J.F."/>
        </authorList>
    </citation>
    <scope>NUCLEOTIDE SEQUENCE [LARGE SCALE GENOMIC DNA]</scope>
    <source>
        <strain evidence="8">CG1_02_44_10</strain>
    </source>
</reference>
<evidence type="ECO:0000256" key="6">
    <source>
        <dbReference type="RuleBase" id="RU004008"/>
    </source>
</evidence>
<keyword evidence="3 4" id="KW-0687">Ribonucleoprotein</keyword>
<dbReference type="GO" id="GO:0015934">
    <property type="term" value="C:large ribosomal subunit"/>
    <property type="evidence" value="ECO:0007669"/>
    <property type="project" value="InterPro"/>
</dbReference>
<evidence type="ECO:0000256" key="1">
    <source>
        <dbReference type="ARBA" id="ARBA00009451"/>
    </source>
</evidence>
<name>A0A1J4RV32_9BACT</name>
<evidence type="ECO:0000256" key="2">
    <source>
        <dbReference type="ARBA" id="ARBA00022980"/>
    </source>
</evidence>
<organism evidence="8 9">
    <name type="scientific">Candidatus Collierbacteria bacterium CG1_02_44_10</name>
    <dbReference type="NCBI Taxonomy" id="1805087"/>
    <lineage>
        <taxon>Bacteria</taxon>
        <taxon>Candidatus Collieribacteriota</taxon>
    </lineage>
</organism>
<protein>
    <recommendedName>
        <fullName evidence="6">50S ribosomal protein L22</fullName>
    </recommendedName>
</protein>
<evidence type="ECO:0000256" key="5">
    <source>
        <dbReference type="RuleBase" id="RU004006"/>
    </source>
</evidence>
<dbReference type="InterPro" id="IPR047867">
    <property type="entry name" value="Ribosomal_uL22_bac/org-type"/>
</dbReference>
<evidence type="ECO:0000256" key="3">
    <source>
        <dbReference type="ARBA" id="ARBA00023274"/>
    </source>
</evidence>
<comment type="subunit">
    <text evidence="5">Part of the 50S ribosomal subunit.</text>
</comment>
<dbReference type="AlphaFoldDB" id="A0A1J4RV32"/>
<sequence>MANKVSKQLVIAKASHVLSSPRKTNLILKAIVGRPALLAIKQLTVNTKRAGKPIIQLIQQAVGNAVSQFQASPDVLIIDSAFATKGRTLKRAHIGGRGRTKPYEKITSHLTLSVRIPTAKVLSSPKPATPVSPVKGRDGKAEKGLPPVIASLVPEPKQSHSIKKVIKPTNKSK</sequence>
<comment type="function">
    <text evidence="6">This protein binds specifically to 23S rRNA; its binding is stimulated by other ribosomal proteins, e.g., L4, L17, and L20. It is important during the early stages of 50S assembly. It makes multiple contacts with different domains of the 23S rRNA in the assembled 50S subunit and ribosome.</text>
</comment>
<feature type="compositionally biased region" description="Basic residues" evidence="7">
    <location>
        <begin position="160"/>
        <end position="173"/>
    </location>
</feature>
<gene>
    <name evidence="8" type="ORF">AUJ42_03495</name>
</gene>
<accession>A0A1J4RV32</accession>
<keyword evidence="5" id="KW-0699">rRNA-binding</keyword>
<comment type="similarity">
    <text evidence="1 4">Belongs to the universal ribosomal protein uL22 family.</text>
</comment>
<dbReference type="PANTHER" id="PTHR13501:SF8">
    <property type="entry name" value="LARGE RIBOSOMAL SUBUNIT PROTEIN UL22M"/>
    <property type="match status" value="1"/>
</dbReference>
<dbReference type="GO" id="GO:0019843">
    <property type="term" value="F:rRNA binding"/>
    <property type="evidence" value="ECO:0007669"/>
    <property type="project" value="UniProtKB-KW"/>
</dbReference>
<dbReference type="InterPro" id="IPR036394">
    <property type="entry name" value="Ribosomal_uL22_sf"/>
</dbReference>